<evidence type="ECO:0000313" key="3">
    <source>
        <dbReference type="Proteomes" id="UP001652700"/>
    </source>
</evidence>
<evidence type="ECO:0000259" key="1">
    <source>
        <dbReference type="SMART" id="SM00587"/>
    </source>
</evidence>
<dbReference type="EnsemblMetazoa" id="XM_050649712.1">
    <property type="protein sequence ID" value="XP_050505669.1"/>
    <property type="gene ID" value="LOC126883939"/>
</dbReference>
<sequence>MAENGMSIDLNQVVQTALSDFENVQLVSEKNDKEDDRQVLADVKTSGENLNLVIKLGKGVNVAEGFQREAYVLNRVTPLFKDIQKYLRIKNPVQEFQKCYKVFNQEGTEIIVLDDIEKRGFEAVSGDLSEHNFKLILNTIAKFHALSFALRHIHKEKFDEVLSNCQVVTKTMLAEVAQFFDARLEKLKFSLKLRMRLDLLKNFEDALENFNGRSIIDILNQSVEHSVLVHGDYHQNNTLLKFAGQDKTHAIDVALTGFQASGLHSPVIDLSYYFFSSLGCGFFPNVSEFLKYYYEQLTSFLKELGCDVAQIYTFEKLQQHWQQYSFYGFCLSIAYLELGSINFEKHFRKENEESSEVEKPAVGAPNVASANAYRQKLEKIVEFFLEAQQEFY</sequence>
<feature type="domain" description="CHK kinase-like" evidence="1">
    <location>
        <begin position="111"/>
        <end position="303"/>
    </location>
</feature>
<dbReference type="SMART" id="SM00587">
    <property type="entry name" value="CHK"/>
    <property type="match status" value="1"/>
</dbReference>
<keyword evidence="3" id="KW-1185">Reference proteome</keyword>
<reference evidence="2" key="1">
    <citation type="submission" date="2025-05" db="UniProtKB">
        <authorList>
            <consortium name="EnsemblMetazoa"/>
        </authorList>
    </citation>
    <scope>IDENTIFICATION</scope>
</reference>
<dbReference type="SUPFAM" id="SSF56112">
    <property type="entry name" value="Protein kinase-like (PK-like)"/>
    <property type="match status" value="1"/>
</dbReference>
<dbReference type="InterPro" id="IPR011009">
    <property type="entry name" value="Kinase-like_dom_sf"/>
</dbReference>
<dbReference type="Proteomes" id="UP001652700">
    <property type="component" value="Unplaced"/>
</dbReference>
<dbReference type="InterPro" id="IPR004119">
    <property type="entry name" value="EcKL"/>
</dbReference>
<dbReference type="GeneID" id="126883939"/>
<evidence type="ECO:0000313" key="2">
    <source>
        <dbReference type="EnsemblMetazoa" id="XP_050505669.1"/>
    </source>
</evidence>
<dbReference type="RefSeq" id="XP_050505669.1">
    <property type="nucleotide sequence ID" value="XM_050649712.1"/>
</dbReference>
<name>A0ABM5K665_DIAVI</name>
<dbReference type="Pfam" id="PF02958">
    <property type="entry name" value="EcKL"/>
    <property type="match status" value="1"/>
</dbReference>
<accession>A0ABM5K665</accession>
<dbReference type="PANTHER" id="PTHR11012:SF30">
    <property type="entry name" value="PROTEIN KINASE-LIKE DOMAIN-CONTAINING"/>
    <property type="match status" value="1"/>
</dbReference>
<dbReference type="Gene3D" id="3.90.1200.10">
    <property type="match status" value="1"/>
</dbReference>
<dbReference type="InterPro" id="IPR015897">
    <property type="entry name" value="CHK_kinase-like"/>
</dbReference>
<protein>
    <recommendedName>
        <fullName evidence="1">CHK kinase-like domain-containing protein</fullName>
    </recommendedName>
</protein>
<organism evidence="2 3">
    <name type="scientific">Diabrotica virgifera virgifera</name>
    <name type="common">western corn rootworm</name>
    <dbReference type="NCBI Taxonomy" id="50390"/>
    <lineage>
        <taxon>Eukaryota</taxon>
        <taxon>Metazoa</taxon>
        <taxon>Ecdysozoa</taxon>
        <taxon>Arthropoda</taxon>
        <taxon>Hexapoda</taxon>
        <taxon>Insecta</taxon>
        <taxon>Pterygota</taxon>
        <taxon>Neoptera</taxon>
        <taxon>Endopterygota</taxon>
        <taxon>Coleoptera</taxon>
        <taxon>Polyphaga</taxon>
        <taxon>Cucujiformia</taxon>
        <taxon>Chrysomeloidea</taxon>
        <taxon>Chrysomelidae</taxon>
        <taxon>Galerucinae</taxon>
        <taxon>Diabroticina</taxon>
        <taxon>Diabroticites</taxon>
        <taxon>Diabrotica</taxon>
    </lineage>
</organism>
<proteinExistence type="predicted"/>
<dbReference type="PANTHER" id="PTHR11012">
    <property type="entry name" value="PROTEIN KINASE-LIKE DOMAIN-CONTAINING"/>
    <property type="match status" value="1"/>
</dbReference>